<dbReference type="GO" id="GO:0009986">
    <property type="term" value="C:cell surface"/>
    <property type="evidence" value="ECO:0007669"/>
    <property type="project" value="UniProtKB-SubCell"/>
</dbReference>
<dbReference type="GO" id="GO:0030420">
    <property type="term" value="P:establishment of competence for transformation"/>
    <property type="evidence" value="ECO:0007669"/>
    <property type="project" value="UniProtKB-KW"/>
</dbReference>
<keyword evidence="3" id="KW-1133">Transmembrane helix</keyword>
<dbReference type="Proteomes" id="UP000030437">
    <property type="component" value="Unassembled WGS sequence"/>
</dbReference>
<evidence type="ECO:0000256" key="3">
    <source>
        <dbReference type="SAM" id="Phobius"/>
    </source>
</evidence>
<dbReference type="PROSITE" id="PS00409">
    <property type="entry name" value="PROKAR_NTER_METHYL"/>
    <property type="match status" value="1"/>
</dbReference>
<keyword evidence="2" id="KW-0178">Competence</keyword>
<dbReference type="eggNOG" id="ENOG50335ZQ">
    <property type="taxonomic scope" value="Bacteria"/>
</dbReference>
<name>A0A0A3IFI9_9BACI</name>
<gene>
    <name evidence="4" type="ORF">CD32_19735</name>
</gene>
<comment type="subcellular location">
    <subcellularLocation>
        <location evidence="1">Cell surface</location>
    </subcellularLocation>
</comment>
<evidence type="ECO:0000313" key="5">
    <source>
        <dbReference type="Proteomes" id="UP000030437"/>
    </source>
</evidence>
<sequence>MSEQGITLLETVLSIVILSLVTVTLLPAVNSLQERLQNEKIAYRASEAAYNGVKEAAYLGTTKGMIKIDDTEYNWQYNSGEICVTYSDLKGQQKMCVDLQGKSGGLR</sequence>
<evidence type="ECO:0000313" key="4">
    <source>
        <dbReference type="EMBL" id="KGR81588.1"/>
    </source>
</evidence>
<dbReference type="InterPro" id="IPR012902">
    <property type="entry name" value="N_methyl_site"/>
</dbReference>
<organism evidence="4 5">
    <name type="scientific">Lysinibacillus odysseyi 34hs-1 = NBRC 100172</name>
    <dbReference type="NCBI Taxonomy" id="1220589"/>
    <lineage>
        <taxon>Bacteria</taxon>
        <taxon>Bacillati</taxon>
        <taxon>Bacillota</taxon>
        <taxon>Bacilli</taxon>
        <taxon>Bacillales</taxon>
        <taxon>Bacillaceae</taxon>
        <taxon>Lysinibacillus</taxon>
    </lineage>
</organism>
<proteinExistence type="predicted"/>
<feature type="transmembrane region" description="Helical" evidence="3">
    <location>
        <begin position="12"/>
        <end position="32"/>
    </location>
</feature>
<accession>A0A0A3IFI9</accession>
<evidence type="ECO:0000256" key="1">
    <source>
        <dbReference type="ARBA" id="ARBA00004241"/>
    </source>
</evidence>
<keyword evidence="3" id="KW-0472">Membrane</keyword>
<evidence type="ECO:0000256" key="2">
    <source>
        <dbReference type="ARBA" id="ARBA00023287"/>
    </source>
</evidence>
<dbReference type="STRING" id="1220589.CD32_19735"/>
<comment type="caution">
    <text evidence="4">The sequence shown here is derived from an EMBL/GenBank/DDBJ whole genome shotgun (WGS) entry which is preliminary data.</text>
</comment>
<keyword evidence="5" id="KW-1185">Reference proteome</keyword>
<dbReference type="AlphaFoldDB" id="A0A0A3IFI9"/>
<protein>
    <submittedName>
        <fullName evidence="4">Uncharacterized protein</fullName>
    </submittedName>
</protein>
<reference evidence="4 5" key="1">
    <citation type="submission" date="2014-02" db="EMBL/GenBank/DDBJ databases">
        <title>Draft genome sequence of Lysinibacillus odysseyi NBRC 100172.</title>
        <authorList>
            <person name="Zhang F."/>
            <person name="Wang G."/>
            <person name="Zhang L."/>
        </authorList>
    </citation>
    <scope>NUCLEOTIDE SEQUENCE [LARGE SCALE GENOMIC DNA]</scope>
    <source>
        <strain evidence="4 5">NBRC 100172</strain>
    </source>
</reference>
<keyword evidence="3" id="KW-0812">Transmembrane</keyword>
<dbReference type="EMBL" id="JPVP01000060">
    <property type="protein sequence ID" value="KGR81588.1"/>
    <property type="molecule type" value="Genomic_DNA"/>
</dbReference>